<evidence type="ECO:0000256" key="9">
    <source>
        <dbReference type="PIRSR" id="PIRSR605150-2"/>
    </source>
</evidence>
<evidence type="ECO:0000256" key="6">
    <source>
        <dbReference type="ARBA" id="ARBA00023136"/>
    </source>
</evidence>
<dbReference type="GO" id="GO:0030244">
    <property type="term" value="P:cellulose biosynthetic process"/>
    <property type="evidence" value="ECO:0007669"/>
    <property type="project" value="InterPro"/>
</dbReference>
<evidence type="ECO:0008006" key="13">
    <source>
        <dbReference type="Google" id="ProtNLM"/>
    </source>
</evidence>
<dbReference type="InterPro" id="IPR005150">
    <property type="entry name" value="Cellulose_synth"/>
</dbReference>
<reference evidence="11" key="1">
    <citation type="journal article" date="2018" name="DNA Res.">
        <title>Multiple hybrid de novo genome assembly of finger millet, an orphan allotetraploid crop.</title>
        <authorList>
            <person name="Hatakeyama M."/>
            <person name="Aluri S."/>
            <person name="Balachadran M.T."/>
            <person name="Sivarajan S.R."/>
            <person name="Patrignani A."/>
            <person name="Gruter S."/>
            <person name="Poveda L."/>
            <person name="Shimizu-Inatsugi R."/>
            <person name="Baeten J."/>
            <person name="Francoijs K.J."/>
            <person name="Nataraja K.N."/>
            <person name="Reddy Y.A.N."/>
            <person name="Phadnis S."/>
            <person name="Ravikumar R.L."/>
            <person name="Schlapbach R."/>
            <person name="Sreeman S.M."/>
            <person name="Shimizu K.K."/>
        </authorList>
    </citation>
    <scope>NUCLEOTIDE SEQUENCE</scope>
</reference>
<organism evidence="11 12">
    <name type="scientific">Eleusine coracana subsp. coracana</name>
    <dbReference type="NCBI Taxonomy" id="191504"/>
    <lineage>
        <taxon>Eukaryota</taxon>
        <taxon>Viridiplantae</taxon>
        <taxon>Streptophyta</taxon>
        <taxon>Embryophyta</taxon>
        <taxon>Tracheophyta</taxon>
        <taxon>Spermatophyta</taxon>
        <taxon>Magnoliopsida</taxon>
        <taxon>Liliopsida</taxon>
        <taxon>Poales</taxon>
        <taxon>Poaceae</taxon>
        <taxon>PACMAD clade</taxon>
        <taxon>Chloridoideae</taxon>
        <taxon>Cynodonteae</taxon>
        <taxon>Eleusininae</taxon>
        <taxon>Eleusine</taxon>
    </lineage>
</organism>
<dbReference type="Proteomes" id="UP001054889">
    <property type="component" value="Unassembled WGS sequence"/>
</dbReference>
<evidence type="ECO:0000256" key="1">
    <source>
        <dbReference type="ARBA" id="ARBA00004308"/>
    </source>
</evidence>
<evidence type="ECO:0000256" key="7">
    <source>
        <dbReference type="ARBA" id="ARBA00023316"/>
    </source>
</evidence>
<evidence type="ECO:0000256" key="10">
    <source>
        <dbReference type="SAM" id="Phobius"/>
    </source>
</evidence>
<feature type="active site" evidence="8">
    <location>
        <position position="575"/>
    </location>
</feature>
<dbReference type="GO" id="GO:0016760">
    <property type="term" value="F:cellulose synthase (UDP-forming) activity"/>
    <property type="evidence" value="ECO:0007669"/>
    <property type="project" value="InterPro"/>
</dbReference>
<reference evidence="11" key="2">
    <citation type="submission" date="2021-12" db="EMBL/GenBank/DDBJ databases">
        <title>Resequencing data analysis of finger millet.</title>
        <authorList>
            <person name="Hatakeyama M."/>
            <person name="Aluri S."/>
            <person name="Balachadran M.T."/>
            <person name="Sivarajan S.R."/>
            <person name="Poveda L."/>
            <person name="Shimizu-Inatsugi R."/>
            <person name="Schlapbach R."/>
            <person name="Sreeman S.M."/>
            <person name="Shimizu K.K."/>
        </authorList>
    </citation>
    <scope>NUCLEOTIDE SEQUENCE</scope>
</reference>
<keyword evidence="2" id="KW-0328">Glycosyltransferase</keyword>
<keyword evidence="7" id="KW-0961">Cell wall biogenesis/degradation</keyword>
<evidence type="ECO:0000256" key="5">
    <source>
        <dbReference type="ARBA" id="ARBA00022989"/>
    </source>
</evidence>
<evidence type="ECO:0000256" key="2">
    <source>
        <dbReference type="ARBA" id="ARBA00022676"/>
    </source>
</evidence>
<feature type="transmembrane region" description="Helical" evidence="10">
    <location>
        <begin position="757"/>
        <end position="779"/>
    </location>
</feature>
<evidence type="ECO:0000313" key="12">
    <source>
        <dbReference type="Proteomes" id="UP001054889"/>
    </source>
</evidence>
<evidence type="ECO:0000256" key="8">
    <source>
        <dbReference type="PIRSR" id="PIRSR605150-1"/>
    </source>
</evidence>
<dbReference type="GO" id="GO:0016020">
    <property type="term" value="C:membrane"/>
    <property type="evidence" value="ECO:0007669"/>
    <property type="project" value="InterPro"/>
</dbReference>
<dbReference type="PANTHER" id="PTHR13301">
    <property type="entry name" value="X-BOX TRANSCRIPTION FACTOR-RELATED"/>
    <property type="match status" value="1"/>
</dbReference>
<feature type="binding site" evidence="9">
    <location>
        <position position="141"/>
    </location>
    <ligand>
        <name>UDP-alpha-D-glucose</name>
        <dbReference type="ChEBI" id="CHEBI:58885"/>
    </ligand>
</feature>
<protein>
    <recommendedName>
        <fullName evidence="13">Cellulose synthase-like protein H1</fullName>
    </recommendedName>
</protein>
<dbReference type="Pfam" id="PF03552">
    <property type="entry name" value="Cellulose_synt"/>
    <property type="match status" value="4"/>
</dbReference>
<keyword evidence="12" id="KW-1185">Reference proteome</keyword>
<gene>
    <name evidence="11" type="primary">gb15666</name>
    <name evidence="11" type="ORF">PR202_gb15666</name>
</gene>
<feature type="binding site" evidence="9">
    <location>
        <position position="112"/>
    </location>
    <ligand>
        <name>UDP-alpha-D-glucose</name>
        <dbReference type="ChEBI" id="CHEBI:58885"/>
    </ligand>
</feature>
<keyword evidence="6 10" id="KW-0472">Membrane</keyword>
<evidence type="ECO:0000256" key="3">
    <source>
        <dbReference type="ARBA" id="ARBA00022679"/>
    </source>
</evidence>
<keyword evidence="3" id="KW-0808">Transferase</keyword>
<comment type="caution">
    <text evidence="11">The sequence shown here is derived from an EMBL/GenBank/DDBJ whole genome shotgun (WGS) entry which is preliminary data.</text>
</comment>
<dbReference type="GO" id="GO:0071555">
    <property type="term" value="P:cell wall organization"/>
    <property type="evidence" value="ECO:0007669"/>
    <property type="project" value="UniProtKB-KW"/>
</dbReference>
<dbReference type="GO" id="GO:0012505">
    <property type="term" value="C:endomembrane system"/>
    <property type="evidence" value="ECO:0007669"/>
    <property type="project" value="UniProtKB-SubCell"/>
</dbReference>
<feature type="transmembrane region" description="Helical" evidence="10">
    <location>
        <begin position="698"/>
        <end position="717"/>
    </location>
</feature>
<proteinExistence type="predicted"/>
<dbReference type="EMBL" id="BQKI01000079">
    <property type="protein sequence ID" value="GJN27626.1"/>
    <property type="molecule type" value="Genomic_DNA"/>
</dbReference>
<name>A0AAV5EYF8_ELECO</name>
<feature type="active site" evidence="8">
    <location>
        <position position="141"/>
    </location>
</feature>
<sequence>MASTKKKLQLQERVPLGRTAWKLADLAVLSLLLALLAHRATSVLGSGGDPPPPWHWLAALVCEGWFTLMWLLNMNAKWSPVRFDTFPERLAERMDELPAVDMFVTTADPELEPPLVTANTVLSLLAVDYPAHKLACYVSDDGCSPVTCYALREAAEFARLWVPFCKRHGVGVRAPSVYFASDPERGSSPADDEQAEFLRDWAAMKSEYEKLVTRIENADEASLVRQGGDFAEFLDAERKNHPTIIKVLWDNSKSTPGDVGFPSLIYVAREKNPRYHHHFKAGAMNVLLAAVSHSAPTPLPPAIWLRPCTPLLAGLHPPPEFRRFAPSSLRAARQAISAAYGLPAARQAASVASNLCAAHQAAGAASASLRPAATHRSATACRYSPSRQRWAADVPPGLRTRVSALLTNAPIMLNVDCDMFANNPKVILHAMCLLMGFDDEVHSGFVQAPQKFYGAIKDDPFGNQMEVKFKGMFYAGTGCFHRRKVIYGVQPAIRDLEPGKIKGSPSYKELHAKLGSSRELVDSSRSIISGNLFSAPIANIPCRIEAAKEVSACNYEHHTCWGHEVGWVYGSLTEDILTGQRIHSAAWRSAYFDTDPPAFLGSAPTGGPASLTQYKRWTTGLFEILLSKNNPILSSILERLEFRQCLGYLVVYLWPASEPSFIVPLALFLMCNIYDFMEYMDCRVSARAWWNNHRMQRIYSASAWILAFLTVLLKTLGLSETVFEVTRNDQSKPDASEAGAEAAADSGRFTFDSSPVFILPTALTILNIVAIAVGAWRVVCFAGAAEFGPGAGEFVCCGWMVLCFWPFVRGFVGKGSYGIPWSVTLKAGMLVFAFVHFCRRI</sequence>
<dbReference type="AlphaFoldDB" id="A0AAV5EYF8"/>
<evidence type="ECO:0000256" key="4">
    <source>
        <dbReference type="ARBA" id="ARBA00022692"/>
    </source>
</evidence>
<keyword evidence="4 10" id="KW-0812">Transmembrane</keyword>
<evidence type="ECO:0000313" key="11">
    <source>
        <dbReference type="EMBL" id="GJN27626.1"/>
    </source>
</evidence>
<feature type="transmembrane region" description="Helical" evidence="10">
    <location>
        <begin position="818"/>
        <end position="838"/>
    </location>
</feature>
<comment type="subcellular location">
    <subcellularLocation>
        <location evidence="1">Endomembrane system</location>
    </subcellularLocation>
</comment>
<accession>A0AAV5EYF8</accession>
<feature type="transmembrane region" description="Helical" evidence="10">
    <location>
        <begin position="791"/>
        <end position="812"/>
    </location>
</feature>
<keyword evidence="5 10" id="KW-1133">Transmembrane helix</keyword>